<dbReference type="Proteomes" id="UP000697107">
    <property type="component" value="Unassembled WGS sequence"/>
</dbReference>
<accession>A0A8T1FDQ4</accession>
<gene>
    <name evidence="1" type="ORF">PC118_g17523</name>
</gene>
<reference evidence="1" key="1">
    <citation type="submission" date="2018-10" db="EMBL/GenBank/DDBJ databases">
        <title>Effector identification in a new, highly contiguous assembly of the strawberry crown rot pathogen Phytophthora cactorum.</title>
        <authorList>
            <person name="Armitage A.D."/>
            <person name="Nellist C.F."/>
            <person name="Bates H."/>
            <person name="Vickerstaff R.J."/>
            <person name="Harrison R.J."/>
        </authorList>
    </citation>
    <scope>NUCLEOTIDE SEQUENCE</scope>
    <source>
        <strain evidence="1">P415</strain>
    </source>
</reference>
<protein>
    <submittedName>
        <fullName evidence="1">Uncharacterized protein</fullName>
    </submittedName>
</protein>
<dbReference type="EMBL" id="RCML01000800">
    <property type="protein sequence ID" value="KAG2969297.1"/>
    <property type="molecule type" value="Genomic_DNA"/>
</dbReference>
<evidence type="ECO:0000313" key="1">
    <source>
        <dbReference type="EMBL" id="KAG2969297.1"/>
    </source>
</evidence>
<sequence length="106" mass="11597">MKSLDRTAEFVAISRSPNAFQLFSFATSSTLSRPHVKVIQYIRQQLGNDVPLRRALADASTAFERAHGPRNHHATSTTLLGLEALGTSRTSCRRSSISSENAGHCQ</sequence>
<proteinExistence type="predicted"/>
<dbReference type="AlphaFoldDB" id="A0A8T1FDQ4"/>
<name>A0A8T1FDQ4_9STRA</name>
<evidence type="ECO:0000313" key="2">
    <source>
        <dbReference type="Proteomes" id="UP000697107"/>
    </source>
</evidence>
<organism evidence="1 2">
    <name type="scientific">Phytophthora cactorum</name>
    <dbReference type="NCBI Taxonomy" id="29920"/>
    <lineage>
        <taxon>Eukaryota</taxon>
        <taxon>Sar</taxon>
        <taxon>Stramenopiles</taxon>
        <taxon>Oomycota</taxon>
        <taxon>Peronosporomycetes</taxon>
        <taxon>Peronosporales</taxon>
        <taxon>Peronosporaceae</taxon>
        <taxon>Phytophthora</taxon>
    </lineage>
</organism>
<comment type="caution">
    <text evidence="1">The sequence shown here is derived from an EMBL/GenBank/DDBJ whole genome shotgun (WGS) entry which is preliminary data.</text>
</comment>